<accession>A0A2M9BLM5</accession>
<evidence type="ECO:0000313" key="1">
    <source>
        <dbReference type="EMBL" id="PJJ58854.1"/>
    </source>
</evidence>
<organism evidence="1 2">
    <name type="scientific">Hymenobacter chitinivorans DSM 11115</name>
    <dbReference type="NCBI Taxonomy" id="1121954"/>
    <lineage>
        <taxon>Bacteria</taxon>
        <taxon>Pseudomonadati</taxon>
        <taxon>Bacteroidota</taxon>
        <taxon>Cytophagia</taxon>
        <taxon>Cytophagales</taxon>
        <taxon>Hymenobacteraceae</taxon>
        <taxon>Hymenobacter</taxon>
    </lineage>
</organism>
<gene>
    <name evidence="1" type="ORF">CLV45_0265</name>
</gene>
<name>A0A2M9BLM5_9BACT</name>
<evidence type="ECO:0000313" key="2">
    <source>
        <dbReference type="Proteomes" id="UP000228535"/>
    </source>
</evidence>
<proteinExistence type="predicted"/>
<dbReference type="Proteomes" id="UP000228535">
    <property type="component" value="Unassembled WGS sequence"/>
</dbReference>
<sequence>MEMHSRSEIVCSVLANSRTKSTVYTVLDHYAPTHKPLDGDYGCWDTPYNNPEYTFGSEDEMLEYYAENTAAVCSFYWNLGVGTPTRYVVVGARFTSDGQLVMSVIVDVEEEAEDECLDELKMLLNSQIGVISYVNPAYFTDGQDFADRYG</sequence>
<dbReference type="EMBL" id="PGFA01000001">
    <property type="protein sequence ID" value="PJJ58854.1"/>
    <property type="molecule type" value="Genomic_DNA"/>
</dbReference>
<protein>
    <submittedName>
        <fullName evidence="1">Uncharacterized protein</fullName>
    </submittedName>
</protein>
<reference evidence="1 2" key="1">
    <citation type="submission" date="2017-11" db="EMBL/GenBank/DDBJ databases">
        <title>Genomic Encyclopedia of Archaeal and Bacterial Type Strains, Phase II (KMG-II): From Individual Species to Whole Genera.</title>
        <authorList>
            <person name="Goeker M."/>
        </authorList>
    </citation>
    <scope>NUCLEOTIDE SEQUENCE [LARGE SCALE GENOMIC DNA]</scope>
    <source>
        <strain evidence="1 2">DSM 11115</strain>
    </source>
</reference>
<comment type="caution">
    <text evidence="1">The sequence shown here is derived from an EMBL/GenBank/DDBJ whole genome shotgun (WGS) entry which is preliminary data.</text>
</comment>
<dbReference type="AlphaFoldDB" id="A0A2M9BLM5"/>
<keyword evidence="2" id="KW-1185">Reference proteome</keyword>